<keyword evidence="3" id="KW-1185">Reference proteome</keyword>
<feature type="transmembrane region" description="Helical" evidence="1">
    <location>
        <begin position="6"/>
        <end position="27"/>
    </location>
</feature>
<evidence type="ECO:0000313" key="2">
    <source>
        <dbReference type="EMBL" id="MBB6002950.1"/>
    </source>
</evidence>
<evidence type="ECO:0000256" key="1">
    <source>
        <dbReference type="SAM" id="Phobius"/>
    </source>
</evidence>
<reference evidence="2 3" key="1">
    <citation type="submission" date="2020-08" db="EMBL/GenBank/DDBJ databases">
        <title>Functional genomics of gut bacteria from endangered species of beetles.</title>
        <authorList>
            <person name="Carlos-Shanley C."/>
        </authorList>
    </citation>
    <scope>NUCLEOTIDE SEQUENCE [LARGE SCALE GENOMIC DNA]</scope>
    <source>
        <strain evidence="2 3">S00070</strain>
    </source>
</reference>
<keyword evidence="1" id="KW-0472">Membrane</keyword>
<evidence type="ECO:0008006" key="4">
    <source>
        <dbReference type="Google" id="ProtNLM"/>
    </source>
</evidence>
<keyword evidence="1" id="KW-1133">Transmembrane helix</keyword>
<protein>
    <recommendedName>
        <fullName evidence="4">Nucleoside 2-deoxyribosyltransferase</fullName>
    </recommendedName>
</protein>
<dbReference type="AlphaFoldDB" id="A0A841ERR0"/>
<organism evidence="2 3">
    <name type="scientific">Arcicella rosea</name>
    <dbReference type="NCBI Taxonomy" id="502909"/>
    <lineage>
        <taxon>Bacteria</taxon>
        <taxon>Pseudomonadati</taxon>
        <taxon>Bacteroidota</taxon>
        <taxon>Cytophagia</taxon>
        <taxon>Cytophagales</taxon>
        <taxon>Flectobacillaceae</taxon>
        <taxon>Arcicella</taxon>
    </lineage>
</organism>
<gene>
    <name evidence="2" type="ORF">HNP25_001602</name>
</gene>
<dbReference type="RefSeq" id="WP_184132945.1">
    <property type="nucleotide sequence ID" value="NZ_JACHKT010000009.1"/>
</dbReference>
<sequence>MNEISNISVLLIALVSGIIATIAFLFFNRLKKSKYDSEQNKAVLESIRNSIEKQIYNLNDRLILNEERWRDVNHLLLRNEYIGNNTPITNSRQTYYSDFLKANGITQNDLLIDNRLVFILTPFHDNYSEDYKVIREACTQSGFNAYRGDENYIKGDIFPEMLKLIVKANLIIVNVNGRNPNVLYELGIAQALDKPVILISSEPDKLPIDIKSKRFLVYRNYTELQEMIRKELQNLL</sequence>
<dbReference type="SUPFAM" id="SSF52309">
    <property type="entry name" value="N-(deoxy)ribosyltransferase-like"/>
    <property type="match status" value="1"/>
</dbReference>
<proteinExistence type="predicted"/>
<keyword evidence="1" id="KW-0812">Transmembrane</keyword>
<dbReference type="Proteomes" id="UP000524404">
    <property type="component" value="Unassembled WGS sequence"/>
</dbReference>
<dbReference type="Gene3D" id="3.40.50.450">
    <property type="match status" value="1"/>
</dbReference>
<accession>A0A841ERR0</accession>
<comment type="caution">
    <text evidence="2">The sequence shown here is derived from an EMBL/GenBank/DDBJ whole genome shotgun (WGS) entry which is preliminary data.</text>
</comment>
<name>A0A841ERR0_9BACT</name>
<evidence type="ECO:0000313" key="3">
    <source>
        <dbReference type="Proteomes" id="UP000524404"/>
    </source>
</evidence>
<dbReference type="EMBL" id="JACHKT010000009">
    <property type="protein sequence ID" value="MBB6002950.1"/>
    <property type="molecule type" value="Genomic_DNA"/>
</dbReference>